<protein>
    <recommendedName>
        <fullName evidence="6">ADP-dependent (S)-NAD(P)H-hydrate dehydratase</fullName>
        <ecNumber evidence="6">4.2.1.136</ecNumber>
    </recommendedName>
    <alternativeName>
        <fullName evidence="6">ADP-dependent NAD(P)HX dehydratase</fullName>
    </alternativeName>
</protein>
<dbReference type="PANTHER" id="PTHR12592:SF0">
    <property type="entry name" value="ATP-DEPENDENT (S)-NAD(P)H-HYDRATE DEHYDRATASE"/>
    <property type="match status" value="1"/>
</dbReference>
<dbReference type="SUPFAM" id="SSF53613">
    <property type="entry name" value="Ribokinase-like"/>
    <property type="match status" value="1"/>
</dbReference>
<evidence type="ECO:0000256" key="5">
    <source>
        <dbReference type="ARBA" id="ARBA00023239"/>
    </source>
</evidence>
<organism evidence="9 10">
    <name type="scientific">Caulobacter flavus</name>
    <dbReference type="NCBI Taxonomy" id="1679497"/>
    <lineage>
        <taxon>Bacteria</taxon>
        <taxon>Pseudomonadati</taxon>
        <taxon>Pseudomonadota</taxon>
        <taxon>Alphaproteobacteria</taxon>
        <taxon>Caulobacterales</taxon>
        <taxon>Caulobacteraceae</taxon>
        <taxon>Caulobacter</taxon>
    </lineage>
</organism>
<comment type="subunit">
    <text evidence="6">Homotetramer.</text>
</comment>
<dbReference type="GO" id="GO:0052856">
    <property type="term" value="F:NAD(P)HX epimerase activity"/>
    <property type="evidence" value="ECO:0007669"/>
    <property type="project" value="TreeGrafter"/>
</dbReference>
<feature type="binding site" evidence="6">
    <location>
        <position position="108"/>
    </location>
    <ligand>
        <name>(6S)-NADPHX</name>
        <dbReference type="ChEBI" id="CHEBI:64076"/>
    </ligand>
</feature>
<evidence type="ECO:0000313" key="9">
    <source>
        <dbReference type="EMBL" id="PLR18370.1"/>
    </source>
</evidence>
<evidence type="ECO:0000313" key="8">
    <source>
        <dbReference type="EMBL" id="AYV47528.1"/>
    </source>
</evidence>
<accession>A0A2N5CX38</accession>
<keyword evidence="1 6" id="KW-0547">Nucleotide-binding</keyword>
<evidence type="ECO:0000256" key="1">
    <source>
        <dbReference type="ARBA" id="ARBA00022741"/>
    </source>
</evidence>
<reference evidence="9 10" key="1">
    <citation type="submission" date="2017-12" db="EMBL/GenBank/DDBJ databases">
        <title>The genome sequence of Caulobacter flavus CGMCC1 15093.</title>
        <authorList>
            <person name="Gao J."/>
            <person name="Mao X."/>
            <person name="Sun J."/>
        </authorList>
    </citation>
    <scope>NUCLEOTIDE SEQUENCE [LARGE SCALE GENOMIC DNA]</scope>
    <source>
        <strain evidence="9 10">CGMCC1 15093</strain>
    </source>
</reference>
<feature type="binding site" evidence="6">
    <location>
        <begin position="188"/>
        <end position="192"/>
    </location>
    <ligand>
        <name>AMP</name>
        <dbReference type="ChEBI" id="CHEBI:456215"/>
    </ligand>
</feature>
<feature type="binding site" evidence="6">
    <location>
        <position position="43"/>
    </location>
    <ligand>
        <name>(6S)-NADPHX</name>
        <dbReference type="ChEBI" id="CHEBI:64076"/>
    </ligand>
</feature>
<evidence type="ECO:0000256" key="4">
    <source>
        <dbReference type="ARBA" id="ARBA00023027"/>
    </source>
</evidence>
<dbReference type="PANTHER" id="PTHR12592">
    <property type="entry name" value="ATP-DEPENDENT (S)-NAD(P)H-HYDRATE DEHYDRATASE FAMILY MEMBER"/>
    <property type="match status" value="1"/>
</dbReference>
<keyword evidence="4 6" id="KW-0520">NAD</keyword>
<evidence type="ECO:0000256" key="2">
    <source>
        <dbReference type="ARBA" id="ARBA00022840"/>
    </source>
</evidence>
<feature type="binding site" evidence="6">
    <location>
        <position position="218"/>
    </location>
    <ligand>
        <name>(6S)-NADPHX</name>
        <dbReference type="ChEBI" id="CHEBI:64076"/>
    </ligand>
</feature>
<dbReference type="GO" id="GO:0005524">
    <property type="term" value="F:ATP binding"/>
    <property type="evidence" value="ECO:0007669"/>
    <property type="project" value="UniProtKB-KW"/>
</dbReference>
<dbReference type="GO" id="GO:0046496">
    <property type="term" value="P:nicotinamide nucleotide metabolic process"/>
    <property type="evidence" value="ECO:0007669"/>
    <property type="project" value="UniProtKB-UniRule"/>
</dbReference>
<dbReference type="Pfam" id="PF01256">
    <property type="entry name" value="Carb_kinase"/>
    <property type="match status" value="1"/>
</dbReference>
<dbReference type="GO" id="GO:0052855">
    <property type="term" value="F:ADP-dependent NAD(P)H-hydrate dehydratase activity"/>
    <property type="evidence" value="ECO:0007669"/>
    <property type="project" value="UniProtKB-UniRule"/>
</dbReference>
<name>A0A2N5CX38_9CAUL</name>
<dbReference type="OrthoDB" id="9806925at2"/>
<evidence type="ECO:0000256" key="6">
    <source>
        <dbReference type="HAMAP-Rule" id="MF_01965"/>
    </source>
</evidence>
<evidence type="ECO:0000256" key="3">
    <source>
        <dbReference type="ARBA" id="ARBA00022857"/>
    </source>
</evidence>
<dbReference type="EC" id="4.2.1.136" evidence="6"/>
<dbReference type="NCBIfam" id="TIGR00196">
    <property type="entry name" value="yjeF_cterm"/>
    <property type="match status" value="1"/>
</dbReference>
<feature type="binding site" evidence="6">
    <location>
        <position position="151"/>
    </location>
    <ligand>
        <name>(6S)-NADPHX</name>
        <dbReference type="ChEBI" id="CHEBI:64076"/>
    </ligand>
</feature>
<dbReference type="EMBL" id="PJRQ01000011">
    <property type="protein sequence ID" value="PLR18370.1"/>
    <property type="molecule type" value="Genomic_DNA"/>
</dbReference>
<comment type="catalytic activity">
    <reaction evidence="6">
        <text>(6S)-NADPHX + ADP = AMP + phosphate + NADPH + H(+)</text>
        <dbReference type="Rhea" id="RHEA:32235"/>
        <dbReference type="ChEBI" id="CHEBI:15378"/>
        <dbReference type="ChEBI" id="CHEBI:43474"/>
        <dbReference type="ChEBI" id="CHEBI:57783"/>
        <dbReference type="ChEBI" id="CHEBI:64076"/>
        <dbReference type="ChEBI" id="CHEBI:456215"/>
        <dbReference type="ChEBI" id="CHEBI:456216"/>
        <dbReference type="EC" id="4.2.1.136"/>
    </reaction>
</comment>
<dbReference type="HAMAP" id="MF_01965">
    <property type="entry name" value="NADHX_dehydratase"/>
    <property type="match status" value="1"/>
</dbReference>
<comment type="similarity">
    <text evidence="6">Belongs to the NnrD/CARKD family.</text>
</comment>
<evidence type="ECO:0000313" key="11">
    <source>
        <dbReference type="Proteomes" id="UP000281192"/>
    </source>
</evidence>
<dbReference type="AlphaFoldDB" id="A0A2N5CX38"/>
<dbReference type="InterPro" id="IPR029056">
    <property type="entry name" value="Ribokinase-like"/>
</dbReference>
<keyword evidence="3 6" id="KW-0521">NADP</keyword>
<evidence type="ECO:0000259" key="7">
    <source>
        <dbReference type="PROSITE" id="PS51383"/>
    </source>
</evidence>
<comment type="cofactor">
    <cofactor evidence="6">
        <name>Mg(2+)</name>
        <dbReference type="ChEBI" id="CHEBI:18420"/>
    </cofactor>
</comment>
<dbReference type="CDD" id="cd01171">
    <property type="entry name" value="YXKO-related"/>
    <property type="match status" value="1"/>
</dbReference>
<dbReference type="GO" id="GO:0110051">
    <property type="term" value="P:metabolite repair"/>
    <property type="evidence" value="ECO:0007669"/>
    <property type="project" value="TreeGrafter"/>
</dbReference>
<keyword evidence="11" id="KW-1185">Reference proteome</keyword>
<evidence type="ECO:0000313" key="10">
    <source>
        <dbReference type="Proteomes" id="UP000234483"/>
    </source>
</evidence>
<feature type="binding site" evidence="6">
    <location>
        <position position="217"/>
    </location>
    <ligand>
        <name>AMP</name>
        <dbReference type="ChEBI" id="CHEBI:456215"/>
    </ligand>
</feature>
<feature type="domain" description="YjeF C-terminal" evidence="7">
    <location>
        <begin position="8"/>
        <end position="276"/>
    </location>
</feature>
<dbReference type="InterPro" id="IPR000631">
    <property type="entry name" value="CARKD"/>
</dbReference>
<gene>
    <name evidence="6" type="primary">nnrD</name>
    <name evidence="8" type="ORF">C1707_15390</name>
    <name evidence="9" type="ORF">CFHF_06390</name>
</gene>
<proteinExistence type="inferred from homology"/>
<dbReference type="Proteomes" id="UP000234483">
    <property type="component" value="Unassembled WGS sequence"/>
</dbReference>
<keyword evidence="2 6" id="KW-0067">ATP-binding</keyword>
<dbReference type="PROSITE" id="PS51383">
    <property type="entry name" value="YJEF_C_3"/>
    <property type="match status" value="1"/>
</dbReference>
<comment type="function">
    <text evidence="6">Catalyzes the dehydration of the S-form of NAD(P)HX at the expense of ADP, which is converted to AMP. Together with NAD(P)HX epimerase, which catalyzes the epimerization of the S- and R-forms, the enzyme allows the repair of both epimers of NAD(P)HX, a damaged form of NAD(P)H that is a result of enzymatic or heat-dependent hydration.</text>
</comment>
<sequence length="276" mass="28068">MSQMIQIDAGWVRDHRLPHPGDGGKEARGRVLVVGGGVELLGAARLAAEAALRAGAGKLQMTAPAQAMAATSLVVPEARVLGLPQNGQADDALVQAAGEADAVLIGPGMEADLEALAKDLCQRVRAPLVLDAGGLVAADCPGSETRVLTPHAGEMARLLEKDRRHIEADPIGAAIQASARCSSVVVLKGARTVIAAPDGRLARYAGGGPGLGVSGSGDVLAGVIAGLLARGADPFEAAAWGVYLHGEAGRRLAERVGVLGFLAREIAPEIPRLLDV</sequence>
<dbReference type="Gene3D" id="3.40.1190.20">
    <property type="match status" value="1"/>
</dbReference>
<comment type="catalytic activity">
    <reaction evidence="6">
        <text>(6S)-NADHX + ADP = AMP + phosphate + NADH + H(+)</text>
        <dbReference type="Rhea" id="RHEA:32223"/>
        <dbReference type="ChEBI" id="CHEBI:15378"/>
        <dbReference type="ChEBI" id="CHEBI:43474"/>
        <dbReference type="ChEBI" id="CHEBI:57945"/>
        <dbReference type="ChEBI" id="CHEBI:64074"/>
        <dbReference type="ChEBI" id="CHEBI:456215"/>
        <dbReference type="ChEBI" id="CHEBI:456216"/>
        <dbReference type="EC" id="4.2.1.136"/>
    </reaction>
</comment>
<dbReference type="Proteomes" id="UP000281192">
    <property type="component" value="Chromosome"/>
</dbReference>
<reference evidence="8 11" key="2">
    <citation type="submission" date="2018-01" db="EMBL/GenBank/DDBJ databases">
        <title>Complete genome sequence of Caulobacter flavus RHGG3.</title>
        <authorList>
            <person name="Yang E."/>
        </authorList>
    </citation>
    <scope>NUCLEOTIDE SEQUENCE [LARGE SCALE GENOMIC DNA]</scope>
    <source>
        <strain evidence="8 11">RHGG3</strain>
    </source>
</reference>
<dbReference type="EMBL" id="CP026100">
    <property type="protein sequence ID" value="AYV47528.1"/>
    <property type="molecule type" value="Genomic_DNA"/>
</dbReference>
<dbReference type="KEGG" id="cfh:C1707_15390"/>
<keyword evidence="5 6" id="KW-0456">Lyase</keyword>